<feature type="domain" description="DDE Tnp4" evidence="3">
    <location>
        <begin position="217"/>
        <end position="328"/>
    </location>
</feature>
<dbReference type="Pfam" id="PF13613">
    <property type="entry name" value="HTH_Tnp_4"/>
    <property type="match status" value="1"/>
</dbReference>
<gene>
    <name evidence="5" type="ORF">CHS0354_013194</name>
</gene>
<comment type="cofactor">
    <cofactor evidence="1">
        <name>a divalent metal cation</name>
        <dbReference type="ChEBI" id="CHEBI:60240"/>
    </cofactor>
</comment>
<sequence length="329" mass="37907">MQHRQKTREEHDIANVLLDLQHYDEKSFAQEGDKSTNDRDSSVCLFNVMGKMEPDQEPTPKTNFISQSVVDSEIQHLITENTLLKNKLSSYKMNQESFCDNEEKVKYYTGMPSYMTLMTLFEFVAPYIPTSRGLEVGKFEKMIKTLMRLKLNLSLQDIAYRFQVSTSIVSRTFKKNVIHVLYVRLKPLLFWSEREELQLTMPMEFWKDFGGKVAVIIDCFEIFIQRPKSLMARAQTWSSYKHNNTIKFLIGITIQGSISFLSKAWGGRASDKYITEHCVFLSKLLPGDIVLADRAFNISDSIGMYCAKVITPSFTKGKAQFSPIDVENT</sequence>
<dbReference type="EMBL" id="JAEAOA010000800">
    <property type="protein sequence ID" value="KAK3605553.1"/>
    <property type="molecule type" value="Genomic_DNA"/>
</dbReference>
<protein>
    <recommendedName>
        <fullName evidence="7">Transposase</fullName>
    </recommendedName>
</protein>
<accession>A0AAE0T8V9</accession>
<evidence type="ECO:0000259" key="3">
    <source>
        <dbReference type="Pfam" id="PF13359"/>
    </source>
</evidence>
<feature type="domain" description="Transposase Helix-turn-helix" evidence="4">
    <location>
        <begin position="138"/>
        <end position="187"/>
    </location>
</feature>
<dbReference type="PANTHER" id="PTHR23080">
    <property type="entry name" value="THAP DOMAIN PROTEIN"/>
    <property type="match status" value="1"/>
</dbReference>
<evidence type="ECO:0000313" key="6">
    <source>
        <dbReference type="Proteomes" id="UP001195483"/>
    </source>
</evidence>
<keyword evidence="2" id="KW-0479">Metal-binding</keyword>
<dbReference type="AlphaFoldDB" id="A0AAE0T8V9"/>
<dbReference type="PANTHER" id="PTHR23080:SF63">
    <property type="entry name" value="TICK TRANSPOSON"/>
    <property type="match status" value="1"/>
</dbReference>
<reference evidence="5" key="3">
    <citation type="submission" date="2023-05" db="EMBL/GenBank/DDBJ databases">
        <authorList>
            <person name="Smith C.H."/>
        </authorList>
    </citation>
    <scope>NUCLEOTIDE SEQUENCE</scope>
    <source>
        <strain evidence="5">CHS0354</strain>
        <tissue evidence="5">Mantle</tissue>
    </source>
</reference>
<proteinExistence type="predicted"/>
<evidence type="ECO:0000256" key="2">
    <source>
        <dbReference type="ARBA" id="ARBA00022723"/>
    </source>
</evidence>
<dbReference type="Proteomes" id="UP001195483">
    <property type="component" value="Unassembled WGS sequence"/>
</dbReference>
<keyword evidence="6" id="KW-1185">Reference proteome</keyword>
<reference evidence="5" key="1">
    <citation type="journal article" date="2021" name="Genome Biol. Evol.">
        <title>A High-Quality Reference Genome for a Parasitic Bivalve with Doubly Uniparental Inheritance (Bivalvia: Unionida).</title>
        <authorList>
            <person name="Smith C.H."/>
        </authorList>
    </citation>
    <scope>NUCLEOTIDE SEQUENCE</scope>
    <source>
        <strain evidence="5">CHS0354</strain>
    </source>
</reference>
<dbReference type="InterPro" id="IPR027805">
    <property type="entry name" value="Transposase_HTH_dom"/>
</dbReference>
<evidence type="ECO:0000256" key="1">
    <source>
        <dbReference type="ARBA" id="ARBA00001968"/>
    </source>
</evidence>
<dbReference type="InterPro" id="IPR027806">
    <property type="entry name" value="HARBI1_dom"/>
</dbReference>
<dbReference type="GO" id="GO:0046872">
    <property type="term" value="F:metal ion binding"/>
    <property type="evidence" value="ECO:0007669"/>
    <property type="project" value="UniProtKB-KW"/>
</dbReference>
<organism evidence="5 6">
    <name type="scientific">Potamilus streckersoni</name>
    <dbReference type="NCBI Taxonomy" id="2493646"/>
    <lineage>
        <taxon>Eukaryota</taxon>
        <taxon>Metazoa</taxon>
        <taxon>Spiralia</taxon>
        <taxon>Lophotrochozoa</taxon>
        <taxon>Mollusca</taxon>
        <taxon>Bivalvia</taxon>
        <taxon>Autobranchia</taxon>
        <taxon>Heteroconchia</taxon>
        <taxon>Palaeoheterodonta</taxon>
        <taxon>Unionida</taxon>
        <taxon>Unionoidea</taxon>
        <taxon>Unionidae</taxon>
        <taxon>Ambleminae</taxon>
        <taxon>Lampsilini</taxon>
        <taxon>Potamilus</taxon>
    </lineage>
</organism>
<dbReference type="Pfam" id="PF13359">
    <property type="entry name" value="DDE_Tnp_4"/>
    <property type="match status" value="1"/>
</dbReference>
<reference evidence="5" key="2">
    <citation type="journal article" date="2021" name="Genome Biol. Evol.">
        <title>Developing a high-quality reference genome for a parasitic bivalve with doubly uniparental inheritance (Bivalvia: Unionida).</title>
        <authorList>
            <person name="Smith C.H."/>
        </authorList>
    </citation>
    <scope>NUCLEOTIDE SEQUENCE</scope>
    <source>
        <strain evidence="5">CHS0354</strain>
        <tissue evidence="5">Mantle</tissue>
    </source>
</reference>
<comment type="caution">
    <text evidence="5">The sequence shown here is derived from an EMBL/GenBank/DDBJ whole genome shotgun (WGS) entry which is preliminary data.</text>
</comment>
<name>A0AAE0T8V9_9BIVA</name>
<evidence type="ECO:0008006" key="7">
    <source>
        <dbReference type="Google" id="ProtNLM"/>
    </source>
</evidence>
<evidence type="ECO:0000259" key="4">
    <source>
        <dbReference type="Pfam" id="PF13613"/>
    </source>
</evidence>
<evidence type="ECO:0000313" key="5">
    <source>
        <dbReference type="EMBL" id="KAK3605553.1"/>
    </source>
</evidence>